<dbReference type="EMBL" id="KN832973">
    <property type="protein sequence ID" value="KIM90314.1"/>
    <property type="molecule type" value="Genomic_DNA"/>
</dbReference>
<organism evidence="1 2">
    <name type="scientific">Piloderma croceum (strain F 1598)</name>
    <dbReference type="NCBI Taxonomy" id="765440"/>
    <lineage>
        <taxon>Eukaryota</taxon>
        <taxon>Fungi</taxon>
        <taxon>Dikarya</taxon>
        <taxon>Basidiomycota</taxon>
        <taxon>Agaricomycotina</taxon>
        <taxon>Agaricomycetes</taxon>
        <taxon>Agaricomycetidae</taxon>
        <taxon>Atheliales</taxon>
        <taxon>Atheliaceae</taxon>
        <taxon>Piloderma</taxon>
    </lineage>
</organism>
<dbReference type="SUPFAM" id="SSF53300">
    <property type="entry name" value="vWA-like"/>
    <property type="match status" value="1"/>
</dbReference>
<dbReference type="AlphaFoldDB" id="A0A0C3GF56"/>
<accession>A0A0C3GF56</accession>
<proteinExistence type="predicted"/>
<reference evidence="2" key="2">
    <citation type="submission" date="2015-01" db="EMBL/GenBank/DDBJ databases">
        <title>Evolutionary Origins and Diversification of the Mycorrhizal Mutualists.</title>
        <authorList>
            <consortium name="DOE Joint Genome Institute"/>
            <consortium name="Mycorrhizal Genomics Consortium"/>
            <person name="Kohler A."/>
            <person name="Kuo A."/>
            <person name="Nagy L.G."/>
            <person name="Floudas D."/>
            <person name="Copeland A."/>
            <person name="Barry K.W."/>
            <person name="Cichocki N."/>
            <person name="Veneault-Fourrey C."/>
            <person name="LaButti K."/>
            <person name="Lindquist E.A."/>
            <person name="Lipzen A."/>
            <person name="Lundell T."/>
            <person name="Morin E."/>
            <person name="Murat C."/>
            <person name="Riley R."/>
            <person name="Ohm R."/>
            <person name="Sun H."/>
            <person name="Tunlid A."/>
            <person name="Henrissat B."/>
            <person name="Grigoriev I.V."/>
            <person name="Hibbett D.S."/>
            <person name="Martin F."/>
        </authorList>
    </citation>
    <scope>NUCLEOTIDE SEQUENCE [LARGE SCALE GENOMIC DNA]</scope>
    <source>
        <strain evidence="2">F 1598</strain>
    </source>
</reference>
<dbReference type="InParanoid" id="A0A0C3GF56"/>
<keyword evidence="2" id="KW-1185">Reference proteome</keyword>
<sequence>MYGQPSYNAPQGDVMPTPIAPKKGFLSVLQDSLGGHSPEQRQFYIQECEYEENQRFPTEKKREIAKRYQAVVGIGHLAADFDKHYLKYLRMGYFEPIPIAWATSTYNPLTEKTPGSQYDDGAEERLYWILNHSHQFGKPRQPIMRPSESAEMSMAHKRQKRAQTIDTGYASEGDVFRSNPSFMIKGYTKQVPAPPIHEEFASMQHQAHAGQIEVDTMILLDVSSSMGWEHRGFDQPRHVDVVHNILRRAINHMGTRDRYPDPRGNRGVETVMFNSFGYRVGKISPANFDSQWRKIRDAVYEGGGTQVMSGWNMIKNLHFELHGKNGAAWYDEVYGWQATPQMAKLSLLMMLDGEASDMDEFELELLGETWAYVTIVLIGQENCPHHHRHANELDRISKANAHVQYYDCHGRICERLVVHDVLQRVYAENAPDRREIMDPRYDIPPPSYENVPVLY</sequence>
<evidence type="ECO:0000313" key="2">
    <source>
        <dbReference type="Proteomes" id="UP000054166"/>
    </source>
</evidence>
<protein>
    <recommendedName>
        <fullName evidence="3">VWFA domain-containing protein</fullName>
    </recommendedName>
</protein>
<gene>
    <name evidence="1" type="ORF">PILCRDRAFT_812056</name>
</gene>
<name>A0A0C3GF56_PILCF</name>
<evidence type="ECO:0000313" key="1">
    <source>
        <dbReference type="EMBL" id="KIM90314.1"/>
    </source>
</evidence>
<dbReference type="STRING" id="765440.A0A0C3GF56"/>
<evidence type="ECO:0008006" key="3">
    <source>
        <dbReference type="Google" id="ProtNLM"/>
    </source>
</evidence>
<dbReference type="OrthoDB" id="2142598at2759"/>
<dbReference type="InterPro" id="IPR036465">
    <property type="entry name" value="vWFA_dom_sf"/>
</dbReference>
<dbReference type="HOGENOM" id="CLU_601454_0_0_1"/>
<reference evidence="1 2" key="1">
    <citation type="submission" date="2014-04" db="EMBL/GenBank/DDBJ databases">
        <authorList>
            <consortium name="DOE Joint Genome Institute"/>
            <person name="Kuo A."/>
            <person name="Tarkka M."/>
            <person name="Buscot F."/>
            <person name="Kohler A."/>
            <person name="Nagy L.G."/>
            <person name="Floudas D."/>
            <person name="Copeland A."/>
            <person name="Barry K.W."/>
            <person name="Cichocki N."/>
            <person name="Veneault-Fourrey C."/>
            <person name="LaButti K."/>
            <person name="Lindquist E.A."/>
            <person name="Lipzen A."/>
            <person name="Lundell T."/>
            <person name="Morin E."/>
            <person name="Murat C."/>
            <person name="Sun H."/>
            <person name="Tunlid A."/>
            <person name="Henrissat B."/>
            <person name="Grigoriev I.V."/>
            <person name="Hibbett D.S."/>
            <person name="Martin F."/>
            <person name="Nordberg H.P."/>
            <person name="Cantor M.N."/>
            <person name="Hua S.X."/>
        </authorList>
    </citation>
    <scope>NUCLEOTIDE SEQUENCE [LARGE SCALE GENOMIC DNA]</scope>
    <source>
        <strain evidence="1 2">F 1598</strain>
    </source>
</reference>
<dbReference type="Proteomes" id="UP000054166">
    <property type="component" value="Unassembled WGS sequence"/>
</dbReference>